<dbReference type="Proteomes" id="UP000177167">
    <property type="component" value="Unassembled WGS sequence"/>
</dbReference>
<keyword evidence="2 5" id="KW-0812">Transmembrane</keyword>
<evidence type="ECO:0000313" key="7">
    <source>
        <dbReference type="Proteomes" id="UP000177167"/>
    </source>
</evidence>
<evidence type="ECO:0000256" key="1">
    <source>
        <dbReference type="ARBA" id="ARBA00004141"/>
    </source>
</evidence>
<feature type="transmembrane region" description="Helical" evidence="5">
    <location>
        <begin position="115"/>
        <end position="135"/>
    </location>
</feature>
<feature type="transmembrane region" description="Helical" evidence="5">
    <location>
        <begin position="69"/>
        <end position="95"/>
    </location>
</feature>
<feature type="transmembrane region" description="Helical" evidence="5">
    <location>
        <begin position="43"/>
        <end position="62"/>
    </location>
</feature>
<gene>
    <name evidence="6" type="ORF">A3J46_01295</name>
</gene>
<dbReference type="Pfam" id="PF07681">
    <property type="entry name" value="DoxX"/>
    <property type="match status" value="1"/>
</dbReference>
<comment type="subcellular location">
    <subcellularLocation>
        <location evidence="1">Membrane</location>
        <topology evidence="1">Multi-pass membrane protein</topology>
    </subcellularLocation>
</comment>
<proteinExistence type="predicted"/>
<protein>
    <recommendedName>
        <fullName evidence="8">DoxX subfamily</fullName>
    </recommendedName>
</protein>
<evidence type="ECO:0000313" key="6">
    <source>
        <dbReference type="EMBL" id="OGN09421.1"/>
    </source>
</evidence>
<reference evidence="6 7" key="1">
    <citation type="journal article" date="2016" name="Nat. Commun.">
        <title>Thousands of microbial genomes shed light on interconnected biogeochemical processes in an aquifer system.</title>
        <authorList>
            <person name="Anantharaman K."/>
            <person name="Brown C.T."/>
            <person name="Hug L.A."/>
            <person name="Sharon I."/>
            <person name="Castelle C.J."/>
            <person name="Probst A.J."/>
            <person name="Thomas B.C."/>
            <person name="Singh A."/>
            <person name="Wilkins M.J."/>
            <person name="Karaoz U."/>
            <person name="Brodie E.L."/>
            <person name="Williams K.H."/>
            <person name="Hubbard S.S."/>
            <person name="Banfield J.F."/>
        </authorList>
    </citation>
    <scope>NUCLEOTIDE SEQUENCE [LARGE SCALE GENOMIC DNA]</scope>
</reference>
<keyword evidence="3 5" id="KW-1133">Transmembrane helix</keyword>
<accession>A0A1F8F8C2</accession>
<evidence type="ECO:0000256" key="2">
    <source>
        <dbReference type="ARBA" id="ARBA00022692"/>
    </source>
</evidence>
<evidence type="ECO:0000256" key="3">
    <source>
        <dbReference type="ARBA" id="ARBA00022989"/>
    </source>
</evidence>
<keyword evidence="4 5" id="KW-0472">Membrane</keyword>
<evidence type="ECO:0000256" key="4">
    <source>
        <dbReference type="ARBA" id="ARBA00023136"/>
    </source>
</evidence>
<feature type="transmembrane region" description="Helical" evidence="5">
    <location>
        <begin position="5"/>
        <end position="23"/>
    </location>
</feature>
<evidence type="ECO:0000256" key="5">
    <source>
        <dbReference type="SAM" id="Phobius"/>
    </source>
</evidence>
<dbReference type="AlphaFoldDB" id="A0A1F8F8C2"/>
<comment type="caution">
    <text evidence="6">The sequence shown here is derived from an EMBL/GenBank/DDBJ whole genome shotgun (WGS) entry which is preliminary data.</text>
</comment>
<sequence>MNTKLILFITRVAVGWIMLYAGLTKLVNPNWSAAGYLGNAKTFAGFYNWFLQPGVLLFTNFMNEWGLTLLGISLIAGAFIKYSGYLGALLMLLYYFPVLDFPKIGANSYLVDDHIIYALVLVLFSVYRAGEYWGLDGWRKSKYGN</sequence>
<dbReference type="InterPro" id="IPR032808">
    <property type="entry name" value="DoxX"/>
</dbReference>
<dbReference type="GO" id="GO:0016020">
    <property type="term" value="C:membrane"/>
    <property type="evidence" value="ECO:0007669"/>
    <property type="project" value="UniProtKB-SubCell"/>
</dbReference>
<evidence type="ECO:0008006" key="8">
    <source>
        <dbReference type="Google" id="ProtNLM"/>
    </source>
</evidence>
<dbReference type="EMBL" id="MGJP01000036">
    <property type="protein sequence ID" value="OGN09421.1"/>
    <property type="molecule type" value="Genomic_DNA"/>
</dbReference>
<name>A0A1F8F8C2_9BACT</name>
<organism evidence="6 7">
    <name type="scientific">Candidatus Yanofskybacteria bacterium RIFCSPHIGHO2_02_FULL_41_11</name>
    <dbReference type="NCBI Taxonomy" id="1802675"/>
    <lineage>
        <taxon>Bacteria</taxon>
        <taxon>Candidatus Yanofskyibacteriota</taxon>
    </lineage>
</organism>